<dbReference type="EMBL" id="JAIWYP010000010">
    <property type="protein sequence ID" value="KAH3749626.1"/>
    <property type="molecule type" value="Genomic_DNA"/>
</dbReference>
<organism evidence="1 2">
    <name type="scientific">Dreissena polymorpha</name>
    <name type="common">Zebra mussel</name>
    <name type="synonym">Mytilus polymorpha</name>
    <dbReference type="NCBI Taxonomy" id="45954"/>
    <lineage>
        <taxon>Eukaryota</taxon>
        <taxon>Metazoa</taxon>
        <taxon>Spiralia</taxon>
        <taxon>Lophotrochozoa</taxon>
        <taxon>Mollusca</taxon>
        <taxon>Bivalvia</taxon>
        <taxon>Autobranchia</taxon>
        <taxon>Heteroconchia</taxon>
        <taxon>Euheterodonta</taxon>
        <taxon>Imparidentia</taxon>
        <taxon>Neoheterodontei</taxon>
        <taxon>Myida</taxon>
        <taxon>Dreissenoidea</taxon>
        <taxon>Dreissenidae</taxon>
        <taxon>Dreissena</taxon>
    </lineage>
</organism>
<accession>A0A9D4DIX9</accession>
<sequence>MRFTEYLLIKLLYVLQFTRLDVGEKIYKMGLLSMAEFYIQTKKDILVYSLNQVL</sequence>
<evidence type="ECO:0000313" key="1">
    <source>
        <dbReference type="EMBL" id="KAH3749626.1"/>
    </source>
</evidence>
<evidence type="ECO:0000313" key="2">
    <source>
        <dbReference type="Proteomes" id="UP000828390"/>
    </source>
</evidence>
<proteinExistence type="predicted"/>
<reference evidence="1" key="1">
    <citation type="journal article" date="2019" name="bioRxiv">
        <title>The Genome of the Zebra Mussel, Dreissena polymorpha: A Resource for Invasive Species Research.</title>
        <authorList>
            <person name="McCartney M.A."/>
            <person name="Auch B."/>
            <person name="Kono T."/>
            <person name="Mallez S."/>
            <person name="Zhang Y."/>
            <person name="Obille A."/>
            <person name="Becker A."/>
            <person name="Abrahante J.E."/>
            <person name="Garbe J."/>
            <person name="Badalamenti J.P."/>
            <person name="Herman A."/>
            <person name="Mangelson H."/>
            <person name="Liachko I."/>
            <person name="Sullivan S."/>
            <person name="Sone E.D."/>
            <person name="Koren S."/>
            <person name="Silverstein K.A.T."/>
            <person name="Beckman K.B."/>
            <person name="Gohl D.M."/>
        </authorList>
    </citation>
    <scope>NUCLEOTIDE SEQUENCE</scope>
    <source>
        <strain evidence="1">Duluth1</strain>
        <tissue evidence="1">Whole animal</tissue>
    </source>
</reference>
<dbReference type="Proteomes" id="UP000828390">
    <property type="component" value="Unassembled WGS sequence"/>
</dbReference>
<comment type="caution">
    <text evidence="1">The sequence shown here is derived from an EMBL/GenBank/DDBJ whole genome shotgun (WGS) entry which is preliminary data.</text>
</comment>
<protein>
    <submittedName>
        <fullName evidence="1">Uncharacterized protein</fullName>
    </submittedName>
</protein>
<name>A0A9D4DIX9_DREPO</name>
<gene>
    <name evidence="1" type="ORF">DPMN_184127</name>
</gene>
<dbReference type="AlphaFoldDB" id="A0A9D4DIX9"/>
<reference evidence="1" key="2">
    <citation type="submission" date="2020-11" db="EMBL/GenBank/DDBJ databases">
        <authorList>
            <person name="McCartney M.A."/>
            <person name="Auch B."/>
            <person name="Kono T."/>
            <person name="Mallez S."/>
            <person name="Becker A."/>
            <person name="Gohl D.M."/>
            <person name="Silverstein K.A.T."/>
            <person name="Koren S."/>
            <person name="Bechman K.B."/>
            <person name="Herman A."/>
            <person name="Abrahante J.E."/>
            <person name="Garbe J."/>
        </authorList>
    </citation>
    <scope>NUCLEOTIDE SEQUENCE</scope>
    <source>
        <strain evidence="1">Duluth1</strain>
        <tissue evidence="1">Whole animal</tissue>
    </source>
</reference>
<keyword evidence="2" id="KW-1185">Reference proteome</keyword>